<proteinExistence type="predicted"/>
<name>R9T8C9_METII</name>
<dbReference type="KEGG" id="mer:MMINT_16110"/>
<dbReference type="Pfam" id="PF09479">
    <property type="entry name" value="Flg_new"/>
    <property type="match status" value="34"/>
</dbReference>
<accession>R9T8C9</accession>
<keyword evidence="4" id="KW-1185">Reference proteome</keyword>
<dbReference type="OrthoDB" id="54199at2157"/>
<dbReference type="HOGENOM" id="CLU_224053_0_0_2"/>
<dbReference type="Proteomes" id="UP000014070">
    <property type="component" value="Chromosome"/>
</dbReference>
<evidence type="ECO:0000313" key="3">
    <source>
        <dbReference type="EMBL" id="AGN26914.1"/>
    </source>
</evidence>
<evidence type="ECO:0000313" key="4">
    <source>
        <dbReference type="Proteomes" id="UP000014070"/>
    </source>
</evidence>
<dbReference type="RefSeq" id="WP_020449439.1">
    <property type="nucleotide sequence ID" value="NC_021353.1"/>
</dbReference>
<dbReference type="InParanoid" id="R9T8C9"/>
<feature type="compositionally biased region" description="Polar residues" evidence="2">
    <location>
        <begin position="223"/>
        <end position="235"/>
    </location>
</feature>
<evidence type="ECO:0000256" key="1">
    <source>
        <dbReference type="ARBA" id="ARBA00004196"/>
    </source>
</evidence>
<dbReference type="NCBIfam" id="TIGR02543">
    <property type="entry name" value="List_Bact_rpt"/>
    <property type="match status" value="25"/>
</dbReference>
<feature type="region of interest" description="Disordered" evidence="2">
    <location>
        <begin position="216"/>
        <end position="235"/>
    </location>
</feature>
<dbReference type="InterPro" id="IPR013378">
    <property type="entry name" value="InlB-like_B-rpt"/>
</dbReference>
<dbReference type="EMBL" id="CP005934">
    <property type="protein sequence ID" value="AGN26914.1"/>
    <property type="molecule type" value="Genomic_DNA"/>
</dbReference>
<reference evidence="3 4" key="1">
    <citation type="journal article" date="2013" name="Genome Announc.">
        <title>Genome sequence of 'Candidatus Methanomassiliicoccus intestinalis' Issoire-Mx1, a third thermoplasmatales-related methanogenic archaeon from human feces.</title>
        <authorList>
            <person name="Borrel G."/>
            <person name="Harris H.M."/>
            <person name="Parisot N."/>
            <person name="Gaci N."/>
            <person name="Tottey W."/>
            <person name="Mihajlovski A."/>
            <person name="Deane J."/>
            <person name="Gribaldo S."/>
            <person name="Bardot O."/>
            <person name="Peyretaillade E."/>
            <person name="Peyret P."/>
            <person name="O'Toole P.W."/>
            <person name="Brugere J.F."/>
        </authorList>
    </citation>
    <scope>NUCLEOTIDE SEQUENCE [LARGE SCALE GENOMIC DNA]</scope>
    <source>
        <strain evidence="3 4">Issoire-Mx1</strain>
    </source>
</reference>
<sequence>MSKNNKIITAAIAVVALLIIIVAVFASGILAHDSDDVKSAEYEVNFIDGDDILKSISVKENNLVNRISDPVKEGYVFTGWYSDKELTNEFDFNDTYITENTNIYAKWVKSSEPEPGDITFTVTFNTDGGNEIASQIVKKGENAVRPADPIKSGYKFAGWYSDSSFTTEFNFKSPINFDITLYAKFTLNQGGGGGGAITPPPVTPEKYTVTFNSNGGSAVPSESVESGKTVSEPTTAPTKEGYAFAGWYDGSDFTTKFDFNNTKINSDKTLYAKWTPGTYTAEGDKVTVNISEEQINEIINSPNDTITLVDASAFNTNSVSIDSSVLQNVKENLSSSDPNNNKKIEIALPNASIELGKTAIENILYKSGGEELSFSASKIDNLDTSVINNSDVVLDSDSIYEFKIGDGSISTFGEVITVSIPYDLDGANEEDIVVYYLKGGELLQIAGKYDPKNKCVNIQTDHFSTFAVGNIGRFTVNFDLDGGVFSTEDFDPSDYVYLKFNANIKEITPTKTGYSFNGWDYNGSIWNFANDVVKKNISLKATWTQNSYNIDYELNGGSSSDYDKKYTIKSETINLGKPVKAGHTFQGWFTDSNLKTPFNYVSGVTCDNLTLYAKWSINEYSVTLLSGEGYKLNYLNNQNADQNIKVKYGDNFSFTLELYGTYENSNIAVKDIDGNEIRPINEVYTLNNITKDQVVAVEGIEADPVDSYNMIFANESEAYSVNQKGPVEKGNDFTFTISLTDAYSKSAALSLQIYGSYDSFALDTSSGNNHTYTIKNVISDLVIIVNGLEKNTYTVTFMSENKKILDQTVTHGESASLIKNLTRPGYEFGGWAFENGTKYTNQQITEDTTLYAVWSAGSSNYFIYVYQEKVQSSGVNTYELIKVEQKSETIGTEINVTSDEYHTNEILGDSKGFKLNESMSKLNGTVSSESPLVLSLYFDRIEFTITFLAQDGSQLTTDGRTVAKITAKYGQPVYPVRVVLPDNAILDYWHKSGEEALYTFTTMPAENLTLCAKYASVYTLSYNANGGEGSLPFSVLYSPGTKVTLFGPGYPEDNTYALTKEGYTFSGWMYDGTVYQPKDTFVMLEEDVTLVAKWTANKYTITFNSNGGSDVTSITEDYGKVITKPADPTKTGYTFAGWFKDEGLTTAWNFETDTMPVNGTTLYAKWQPNKYTLTINYVYEDSSKAAESYSESLDYDSSYDVTPPEISGYLPDRSTVSGIINGNISITVTYGAYVASIGKNNYRTLEDALDVATAGDKVILLRDYTLTRSVTVPKGVFLVLPCADDDKGYDLTVDYEQQHNPDGTVKDKGSYSTLYRSLTVSETATITLDGQLLVNAVTGRAEGGYRVMDITGGYAQILLEGNIIIKNEGILEVCGYITGSGQITAEYGAEVREMYIVQHWRGGSQALAIYPDLFPFNEYDCHSIQSDLRIESGASLFGNVKMYETWYKSYHYTRFPQIDNENGLIRLADGAYAVISFDSSAVNGESSSDTGRTTIEIYGGATFSHSTLLIVGLELSTKEFIYPIDGDISFGLHDGDYFIENSFKALTGVEVTLYEHTSLTLNAKGAEVNSSNSKLEKNTLVFYDNFNDVNNTDTTEYPQRPAAILNLMDDSTFNIYGVFAGIINFEGKLGNAVVNTKDAISLKLDTIEVNGYVGDYSPTEITAHGFVNLPFETKYQYTILFDSNGGSDQPPMKYIAGDEIEELPVPERLGYDFKGWYSDSALTQLCNPDSITSGNLTLYAGWADSKYTVSFNSNGGSSVSNQTINYNETAKKPSDPIRSGFTFDAWYADKELNQKYDFNTPVTENTTIYANWNAIVYTISFVTNCDETLDSMDYTTDNASLNIGKISKTGYDFKAWYLDKELTSEFKFKQYETVGDLTLYADWTPTVYTIKYYDGTELNLEPHTYTIEDTVTLPTPVKKGYEFAGWHEKQDLTDDAIFTIAEGTIGNKAYYASWKESVYSITYMDGKNKIENLSPVSYTTTVRTELPTPSKEGYAFTGWYSDADFKNKVSSIPNGSTGDKIFYAKFTINQYTITFESNGGSETGAVKQDYGTTITKPADPTKTGYTFAGWFKDNNTFLQEWNFDTDTMPVNGTTIYANWDLDTYTITLHDGDSISTVNYDVTMDSVSLNKPSKEGYTFNGWFEKDSQTEFKYVKGTTVGNKDLYAEWTINQYAITFESNGGSAVKSIEQNYGTIIEKPSDPTKTGYTFAGWFKDDETFLQEWNFDTDTIPVNGKTIYAKWTPMVYSIIFDANGGTGSMKDQPFIYDEAKNLAANTFSRTGYNFLGWSLNQSATNVEYADQASVNNLASENEAKVTLYAVWQINKYTITFNSNGGSNVTSITQDYDTTVDKPEDPTKTGYTFAGWFTDAEFANAYKFGKMPAENITLYAKWTINQYTITFNSNGGSAVDAVKQDYGTTIAKPEDPTKDGHSFAGWFKDETLTTAWNFKTDTIPVNGTTLYAKWDVISYNVRYYVDSNIVLDKNVKYGESVPKPTDPTKTGHTFIDWGIEIPQTMPAKDLEFHATFEINSYKITYMIDGETVETQTYEYGAEISPYQPAAQEGKEFSGWSPGIPATMPANDMTVSGSFDPSKFTITYYVDGIQYESPQSVTFGEAVTPMIAPTEVGYSFSGWDWNEDEEGLGEAPQTMPAKHLSVYGYFTINSYDVTFHYNNGTNNTTTSVNFNSSITKPEVSRLGYTLEGWYLEDSFTTKWEFNADKMPANDIDLYAKWNLDTYKIKLHNGSDVQSIGYNITQDVSLPSESKKGYTFNGWFEQNSHAAFEYIKGTTVGDKDLYAEFTINQYTISFNSNGGSTVKNITDDYDKAITKPGNPTKTGYTFDGWFTDNGTFNNEYSFTAIPAENVTLYAKWILDSYSIKYYDESSEISDLNPKSYTIESGEITLENATKTGYIFAGWYDTADLSGTAVSSISANSTGDKTFYAKFVANSYSVIFNANGGTGSMDPQTFTYGTSQNLTANTFTRTGHDFKGWSTDSNAIDATYNDQDSVSNLTPDANGSVNLYAVWQINQYTITFESNGGSAVADITKNYGSEITKPENPTKTGYTFAGWFTDSEFANAYAFDKMPAKDITLYSKWTINLYNVTFHYNNGTVDTTDPVEFNNLVAEPKNVSRLGYTLEGWYLEDSFTTKWEFNADKMPAENIDLYAKWTSITYNISFNLGEGSGSIPDMEYTVEISITLPTPTREGYVFVGWYENGAKFEYTKGQTVDDHSLVAKWTAENYTIIYMDGDSKLTAEPGWPTKYTSERATDLPASATKTGYTFEGWYANADCLGNKETSISAQSIGNKVFYAKFVPYNYTVIFNANSGTGSMNGQPFAYDETKNLTANAFIKEGYIFIGWSKTPDGSVDYRDQASVSNLTSENKAEVTLYAVWQINQYAITFNSNGGSEVASITTEYGSTITKPVDPSRTGYVFGGWYSDEGLSNSYIFGSAVTENLNLYANWTPIKYRVTFYPNGGEGRAVSASFNYDELKPLTLNTFTKEGCKFIGWSLDQNAIEPTYYDGEIVNLTSVNRAQVNLYAIWSSGPYVVSLPNNPIDGHTYTVKVAEGYDESSAEYLKPFEFIITFDDELLDNLVPIVNYDGNYIIGTTSDGLTYSFIIDCINGNITSSRLDVINLDEKLNALIDGILSDDFSVVKTGKTILVSIKNANSNAAELMSALSMLGNLGHNSVRTNDSTLLSYLPSDEDLWEDNNAQYTINTHGYSIIFKQDTSELEKIKIEYLTKIEQAVRVFRDNTTWYPVMKVVDSVTKENIPWDEVISTSAGIEYLDGVEYKYIDLPILYTAINGSDISIFNALTTNFATVMVLIGHEDLRYGTYSTDTNFGSDMVEFGSSLFDPNGNINGNYISYIYKQALSFLKYMGLPITTINDPLAKCFDENGIGYGGFARQYCISGENGLRYTDIYHFKFSNCTDAGSKPKMHTLTNSQGISLQDFGLGNSLIDDSLVLYKNEYGASMLGKPNSLTNVYESENTRFVKGELIVFEGGYSQSNLTITSTAGDIIWYNDHSFIMPDGDVTITINQ</sequence>
<comment type="subcellular location">
    <subcellularLocation>
        <location evidence="1">Cell envelope</location>
    </subcellularLocation>
</comment>
<evidence type="ECO:0000256" key="2">
    <source>
        <dbReference type="SAM" id="MobiDB-lite"/>
    </source>
</evidence>
<dbReference type="STRING" id="1295009.MMINT_16110"/>
<dbReference type="GeneID" id="41323981"/>
<dbReference type="Gene3D" id="2.60.40.4270">
    <property type="entry name" value="Listeria-Bacteroides repeat domain"/>
    <property type="match status" value="31"/>
</dbReference>
<gene>
    <name evidence="3" type="ORF">MMINT_16110</name>
</gene>
<protein>
    <submittedName>
        <fullName evidence="3">Uncharacterized protein</fullName>
    </submittedName>
</protein>
<dbReference type="InterPro" id="IPR042229">
    <property type="entry name" value="Listeria/Bacterioides_rpt_sf"/>
</dbReference>
<organism evidence="3 4">
    <name type="scientific">Methanomassiliicoccus intestinalis (strain Issoire-Mx1)</name>
    <dbReference type="NCBI Taxonomy" id="1295009"/>
    <lineage>
        <taxon>Archaea</taxon>
        <taxon>Methanobacteriati</taxon>
        <taxon>Thermoplasmatota</taxon>
        <taxon>Thermoplasmata</taxon>
        <taxon>Methanomassiliicoccales</taxon>
        <taxon>Methanomassiliicoccaceae</taxon>
        <taxon>Methanomassiliicoccus</taxon>
    </lineage>
</organism>